<accession>A0A915BT14</accession>
<dbReference type="GO" id="GO:0005782">
    <property type="term" value="C:peroxisomal matrix"/>
    <property type="evidence" value="ECO:0007669"/>
    <property type="project" value="TreeGrafter"/>
</dbReference>
<dbReference type="PANTHER" id="PTHR10578">
    <property type="entry name" value="S -2-HYDROXY-ACID OXIDASE-RELATED"/>
    <property type="match status" value="1"/>
</dbReference>
<dbReference type="EC" id="1.1.3.15" evidence="2"/>
<dbReference type="WBParaSite" id="PgR057_g046_t01">
    <property type="protein sequence ID" value="PgR057_g046_t01"/>
    <property type="gene ID" value="PgR057_g046"/>
</dbReference>
<dbReference type="AlphaFoldDB" id="A0A915BT14"/>
<sequence length="371" mass="41272">MRRCAIDELEYEDDKRPMLNHLTTIDEIERAALERLPLDIRQYYAGGAGTESSLRRNKLAFDRLLIRPHILRDISTTDISVEIFSRIFDFPVGIAATAFHKLADPLGEIATVKAAGEMNSLMICSILSNTKLEDIASNAPLGTTLWHQLYVFKDRDVTKQLLRRIANAGFDAVVLTVDTPVLGRRPADKRNAFNLPAHLSLANLNGANAHMKQTEIGESAFGSYVQQLFDDSLTFDDLEWLIRESRLPIIVKGIMRAEDADVAIKYGVKGIIVSNHGGRQLDFTPATVFLDGGVRNGGDIFKAIALGAECVFVGRPILWGLTLAGTDGVRHVLQILREEFLNIMQLAGCRTLDEIRTCKDIVVHETLYSRI</sequence>
<keyword evidence="8" id="KW-0285">Flavoprotein</keyword>
<dbReference type="PIRSF" id="PIRSF000138">
    <property type="entry name" value="Al-hdrx_acd_dh"/>
    <property type="match status" value="1"/>
</dbReference>
<feature type="active site" description="Proton acceptor" evidence="7">
    <location>
        <position position="276"/>
    </location>
</feature>
<evidence type="ECO:0000256" key="4">
    <source>
        <dbReference type="ARBA" id="ARBA00024042"/>
    </source>
</evidence>
<dbReference type="PANTHER" id="PTHR10578:SF149">
    <property type="entry name" value="2-HYDROXYACID OXIDASE 2"/>
    <property type="match status" value="1"/>
</dbReference>
<feature type="domain" description="FMN hydroxy acid dehydrogenase" evidence="9">
    <location>
        <begin position="17"/>
        <end position="365"/>
    </location>
</feature>
<evidence type="ECO:0000256" key="7">
    <source>
        <dbReference type="PIRSR" id="PIRSR000138-1"/>
    </source>
</evidence>
<feature type="binding site" evidence="8">
    <location>
        <begin position="96"/>
        <end position="98"/>
    </location>
    <ligand>
        <name>FMN</name>
        <dbReference type="ChEBI" id="CHEBI:58210"/>
    </ligand>
</feature>
<feature type="binding site" evidence="8">
    <location>
        <position position="185"/>
    </location>
    <ligand>
        <name>glyoxylate</name>
        <dbReference type="ChEBI" id="CHEBI:36655"/>
    </ligand>
</feature>
<feature type="binding site" evidence="8">
    <location>
        <begin position="291"/>
        <end position="295"/>
    </location>
    <ligand>
        <name>FMN</name>
        <dbReference type="ChEBI" id="CHEBI:58210"/>
    </ligand>
</feature>
<feature type="binding site" evidence="8">
    <location>
        <position position="43"/>
    </location>
    <ligand>
        <name>glyoxylate</name>
        <dbReference type="ChEBI" id="CHEBI:36655"/>
    </ligand>
</feature>
<evidence type="ECO:0000256" key="2">
    <source>
        <dbReference type="ARBA" id="ARBA00013087"/>
    </source>
</evidence>
<evidence type="ECO:0000259" key="9">
    <source>
        <dbReference type="PROSITE" id="PS51349"/>
    </source>
</evidence>
<evidence type="ECO:0000256" key="1">
    <source>
        <dbReference type="ARBA" id="ARBA00001917"/>
    </source>
</evidence>
<comment type="catalytic activity">
    <reaction evidence="6">
        <text>2-hydroxyoctanoate + O2 = 2-oxooctanoate + H2O2</text>
        <dbReference type="Rhea" id="RHEA:67940"/>
        <dbReference type="ChEBI" id="CHEBI:15379"/>
        <dbReference type="ChEBI" id="CHEBI:16240"/>
        <dbReference type="ChEBI" id="CHEBI:133514"/>
        <dbReference type="ChEBI" id="CHEBI:176689"/>
    </reaction>
    <physiologicalReaction direction="left-to-right" evidence="6">
        <dbReference type="Rhea" id="RHEA:67941"/>
    </physiologicalReaction>
</comment>
<dbReference type="GO" id="GO:0001561">
    <property type="term" value="P:fatty acid alpha-oxidation"/>
    <property type="evidence" value="ECO:0007669"/>
    <property type="project" value="TreeGrafter"/>
</dbReference>
<keyword evidence="8" id="KW-0288">FMN</keyword>
<organism evidence="10 11">
    <name type="scientific">Parascaris univalens</name>
    <name type="common">Nematode worm</name>
    <dbReference type="NCBI Taxonomy" id="6257"/>
    <lineage>
        <taxon>Eukaryota</taxon>
        <taxon>Metazoa</taxon>
        <taxon>Ecdysozoa</taxon>
        <taxon>Nematoda</taxon>
        <taxon>Chromadorea</taxon>
        <taxon>Rhabditida</taxon>
        <taxon>Spirurina</taxon>
        <taxon>Ascaridomorpha</taxon>
        <taxon>Ascaridoidea</taxon>
        <taxon>Ascarididae</taxon>
        <taxon>Parascaris</taxon>
    </lineage>
</organism>
<dbReference type="CDD" id="cd02809">
    <property type="entry name" value="alpha_hydroxyacid_oxid_FMN"/>
    <property type="match status" value="1"/>
</dbReference>
<feature type="binding site" evidence="8">
    <location>
        <position position="125"/>
    </location>
    <ligand>
        <name>FMN</name>
        <dbReference type="ChEBI" id="CHEBI:58210"/>
    </ligand>
</feature>
<dbReference type="PROSITE" id="PS00557">
    <property type="entry name" value="FMN_HYDROXY_ACID_DH_1"/>
    <property type="match status" value="1"/>
</dbReference>
<evidence type="ECO:0000256" key="8">
    <source>
        <dbReference type="PIRSR" id="PIRSR000138-2"/>
    </source>
</evidence>
<evidence type="ECO:0000256" key="5">
    <source>
        <dbReference type="ARBA" id="ARBA00029325"/>
    </source>
</evidence>
<keyword evidence="10" id="KW-1185">Reference proteome</keyword>
<dbReference type="InterPro" id="IPR000262">
    <property type="entry name" value="FMN-dep_DH"/>
</dbReference>
<evidence type="ECO:0000256" key="3">
    <source>
        <dbReference type="ARBA" id="ARBA00023002"/>
    </source>
</evidence>
<feature type="binding site" evidence="8">
    <location>
        <position position="276"/>
    </location>
    <ligand>
        <name>glyoxylate</name>
        <dbReference type="ChEBI" id="CHEBI:36655"/>
    </ligand>
</feature>
<feature type="binding site" evidence="8">
    <location>
        <position position="150"/>
    </location>
    <ligand>
        <name>glyoxylate</name>
        <dbReference type="ChEBI" id="CHEBI:36655"/>
    </ligand>
</feature>
<dbReference type="InterPro" id="IPR013785">
    <property type="entry name" value="Aldolase_TIM"/>
</dbReference>
<dbReference type="SUPFAM" id="SSF51395">
    <property type="entry name" value="FMN-linked oxidoreductases"/>
    <property type="match status" value="1"/>
</dbReference>
<dbReference type="GO" id="GO:0010181">
    <property type="term" value="F:FMN binding"/>
    <property type="evidence" value="ECO:0007669"/>
    <property type="project" value="InterPro"/>
</dbReference>
<dbReference type="Pfam" id="PF01070">
    <property type="entry name" value="FMN_dh"/>
    <property type="match status" value="1"/>
</dbReference>
<name>A0A915BT14_PARUN</name>
<dbReference type="Gene3D" id="3.20.20.70">
    <property type="entry name" value="Aldolase class I"/>
    <property type="match status" value="1"/>
</dbReference>
<dbReference type="InterPro" id="IPR037396">
    <property type="entry name" value="FMN_HAD"/>
</dbReference>
<feature type="binding site" evidence="8">
    <location>
        <begin position="314"/>
        <end position="315"/>
    </location>
    <ligand>
        <name>FMN</name>
        <dbReference type="ChEBI" id="CHEBI:58210"/>
    </ligand>
</feature>
<evidence type="ECO:0000256" key="6">
    <source>
        <dbReference type="ARBA" id="ARBA00029327"/>
    </source>
</evidence>
<dbReference type="InterPro" id="IPR008259">
    <property type="entry name" value="FMN_hydac_DH_AS"/>
</dbReference>
<feature type="binding site" evidence="8">
    <location>
        <position position="279"/>
    </location>
    <ligand>
        <name>glyoxylate</name>
        <dbReference type="ChEBI" id="CHEBI:36655"/>
    </ligand>
</feature>
<feature type="binding site" evidence="8">
    <location>
        <position position="176"/>
    </location>
    <ligand>
        <name>FMN</name>
        <dbReference type="ChEBI" id="CHEBI:58210"/>
    </ligand>
</feature>
<feature type="binding site" evidence="8">
    <location>
        <position position="148"/>
    </location>
    <ligand>
        <name>FMN</name>
        <dbReference type="ChEBI" id="CHEBI:58210"/>
    </ligand>
</feature>
<feature type="binding site" evidence="8">
    <location>
        <position position="252"/>
    </location>
    <ligand>
        <name>FMN</name>
        <dbReference type="ChEBI" id="CHEBI:58210"/>
    </ligand>
</feature>
<dbReference type="PROSITE" id="PS51349">
    <property type="entry name" value="FMN_HYDROXY_ACID_DH_2"/>
    <property type="match status" value="1"/>
</dbReference>
<keyword evidence="3" id="KW-0560">Oxidoreductase</keyword>
<evidence type="ECO:0000313" key="10">
    <source>
        <dbReference type="Proteomes" id="UP000887569"/>
    </source>
</evidence>
<dbReference type="Proteomes" id="UP000887569">
    <property type="component" value="Unplaced"/>
</dbReference>
<evidence type="ECO:0000313" key="11">
    <source>
        <dbReference type="WBParaSite" id="PgR057_g046_t01"/>
    </source>
</evidence>
<comment type="similarity">
    <text evidence="4">Belongs to the FMN-dependent alpha-hydroxy acid dehydrogenase family.</text>
</comment>
<comment type="cofactor">
    <cofactor evidence="1">
        <name>FMN</name>
        <dbReference type="ChEBI" id="CHEBI:58210"/>
    </cofactor>
</comment>
<dbReference type="GO" id="GO:0003973">
    <property type="term" value="F:(S)-2-hydroxy-acid oxidase activity"/>
    <property type="evidence" value="ECO:0007669"/>
    <property type="project" value="UniProtKB-EC"/>
</dbReference>
<comment type="catalytic activity">
    <reaction evidence="5">
        <text>a (2S)-2-hydroxycarboxylate + O2 = a 2-oxocarboxylate + H2O2</text>
        <dbReference type="Rhea" id="RHEA:16789"/>
        <dbReference type="ChEBI" id="CHEBI:15379"/>
        <dbReference type="ChEBI" id="CHEBI:16240"/>
        <dbReference type="ChEBI" id="CHEBI:35179"/>
        <dbReference type="ChEBI" id="CHEBI:58123"/>
        <dbReference type="EC" id="1.1.3.15"/>
    </reaction>
    <physiologicalReaction direction="left-to-right" evidence="5">
        <dbReference type="Rhea" id="RHEA:16790"/>
    </physiologicalReaction>
</comment>
<reference evidence="11" key="1">
    <citation type="submission" date="2022-11" db="UniProtKB">
        <authorList>
            <consortium name="WormBaseParasite"/>
        </authorList>
    </citation>
    <scope>IDENTIFICATION</scope>
</reference>
<protein>
    <recommendedName>
        <fullName evidence="2">(S)-2-hydroxy-acid oxidase</fullName>
        <ecNumber evidence="2">1.1.3.15</ecNumber>
    </recommendedName>
</protein>
<proteinExistence type="inferred from homology"/>
<dbReference type="InterPro" id="IPR012133">
    <property type="entry name" value="Alpha-hydoxy_acid_DH_FMN"/>
</dbReference>
<dbReference type="FunFam" id="3.20.20.70:FF:000056">
    <property type="entry name" value="hydroxyacid oxidase 2"/>
    <property type="match status" value="1"/>
</dbReference>
<feature type="binding site" evidence="8">
    <location>
        <position position="274"/>
    </location>
    <ligand>
        <name>FMN</name>
        <dbReference type="ChEBI" id="CHEBI:58210"/>
    </ligand>
</feature>